<keyword evidence="3" id="KW-0547">Nucleotide-binding</keyword>
<comment type="similarity">
    <text evidence="1">Belongs to the D-alanine--D-alanine ligase family.</text>
</comment>
<dbReference type="Proteomes" id="UP000738359">
    <property type="component" value="Unassembled WGS sequence"/>
</dbReference>
<dbReference type="GO" id="GO:0046872">
    <property type="term" value="F:metal ion binding"/>
    <property type="evidence" value="ECO:0007669"/>
    <property type="project" value="InterPro"/>
</dbReference>
<dbReference type="OrthoDB" id="2013972at2759"/>
<dbReference type="InterPro" id="IPR013815">
    <property type="entry name" value="ATP_grasp_subdomain_1"/>
</dbReference>
<keyword evidence="7" id="KW-1185">Reference proteome</keyword>
<dbReference type="PROSITE" id="PS50975">
    <property type="entry name" value="ATP_GRASP"/>
    <property type="match status" value="1"/>
</dbReference>
<proteinExistence type="inferred from homology"/>
<organism evidence="6 7">
    <name type="scientific">Mortierella alpina</name>
    <name type="common">Oleaginous fungus</name>
    <name type="synonym">Mortierella renispora</name>
    <dbReference type="NCBI Taxonomy" id="64518"/>
    <lineage>
        <taxon>Eukaryota</taxon>
        <taxon>Fungi</taxon>
        <taxon>Fungi incertae sedis</taxon>
        <taxon>Mucoromycota</taxon>
        <taxon>Mortierellomycotina</taxon>
        <taxon>Mortierellomycetes</taxon>
        <taxon>Mortierellales</taxon>
        <taxon>Mortierellaceae</taxon>
        <taxon>Mortierella</taxon>
    </lineage>
</organism>
<evidence type="ECO:0000256" key="1">
    <source>
        <dbReference type="ARBA" id="ARBA00010871"/>
    </source>
</evidence>
<comment type="caution">
    <text evidence="6">The sequence shown here is derived from an EMBL/GenBank/DDBJ whole genome shotgun (WGS) entry which is preliminary data.</text>
</comment>
<dbReference type="SUPFAM" id="SSF56059">
    <property type="entry name" value="Glutathione synthetase ATP-binding domain-like"/>
    <property type="match status" value="1"/>
</dbReference>
<dbReference type="GO" id="GO:0005524">
    <property type="term" value="F:ATP binding"/>
    <property type="evidence" value="ECO:0007669"/>
    <property type="project" value="UniProtKB-UniRule"/>
</dbReference>
<evidence type="ECO:0000256" key="2">
    <source>
        <dbReference type="ARBA" id="ARBA00022598"/>
    </source>
</evidence>
<dbReference type="Gene3D" id="3.30.1490.20">
    <property type="entry name" value="ATP-grasp fold, A domain"/>
    <property type="match status" value="1"/>
</dbReference>
<name>A0A9P6J9P5_MORAP</name>
<dbReference type="Pfam" id="PF07478">
    <property type="entry name" value="Dala_Dala_lig_C"/>
    <property type="match status" value="1"/>
</dbReference>
<dbReference type="EMBL" id="JAAAHY010000259">
    <property type="protein sequence ID" value="KAF9965382.1"/>
    <property type="molecule type" value="Genomic_DNA"/>
</dbReference>
<evidence type="ECO:0000259" key="5">
    <source>
        <dbReference type="PROSITE" id="PS50975"/>
    </source>
</evidence>
<keyword evidence="3" id="KW-0067">ATP-binding</keyword>
<evidence type="ECO:0000313" key="7">
    <source>
        <dbReference type="Proteomes" id="UP000738359"/>
    </source>
</evidence>
<dbReference type="PANTHER" id="PTHR23132:SF23">
    <property type="entry name" value="D-ALANINE--D-ALANINE LIGASE B"/>
    <property type="match status" value="1"/>
</dbReference>
<evidence type="ECO:0000256" key="3">
    <source>
        <dbReference type="PROSITE-ProRule" id="PRU00409"/>
    </source>
</evidence>
<accession>A0A9P6J9P5</accession>
<dbReference type="InterPro" id="IPR011761">
    <property type="entry name" value="ATP-grasp"/>
</dbReference>
<dbReference type="InterPro" id="IPR011095">
    <property type="entry name" value="Dala_Dala_lig_C"/>
</dbReference>
<gene>
    <name evidence="6" type="ORF">BGZ70_004942</name>
</gene>
<sequence length="518" mass="57539">MPPISAESTSGSALAAPTVVWSVHVLAPYALLENINPEIDDISEESYFVTTLLNGASIVTEWNPELRLGIKCAVDKIPHVFRQAWHYIGLESVDQVLDEIVAREQDHDLEGHPNSRFFFDPSPHHHAMSLDENILIKAVILNFTDGMEEQGWAGISVIRGLESRHLAFTGADSTLYYLDNDKARIKRHLVESHTPTPGYYDVYSLQEKVSNKSADLKEERLDSNGVLRDGTEGETSAQYAEAKQEEQEAEAENMVSKALILEGLSKLNFPLLVKPANSSSSRGISTKSVVDTPEEAYVRAIETKRVWGPVYVEEYITGREFTALVSGSQETGITVFKVLERVFRSEIPERERMLTHEMKWGANNYGHDASVKSASWWMQVCNDKDQERLRTEARAIYASFGGNGYCRMDLREDHRTGKIYVVDVNANCSIDEDEDCAMGKILKASGLTLAQFFTILMTDAIKVQDNILAKASKSLEMKTDAGTVPLVTPALKRASSANTSTSESVDGNHRHQAIHVGA</sequence>
<evidence type="ECO:0000313" key="6">
    <source>
        <dbReference type="EMBL" id="KAF9965382.1"/>
    </source>
</evidence>
<evidence type="ECO:0000256" key="4">
    <source>
        <dbReference type="SAM" id="MobiDB-lite"/>
    </source>
</evidence>
<protein>
    <recommendedName>
        <fullName evidence="5">ATP-grasp domain-containing protein</fullName>
    </recommendedName>
</protein>
<dbReference type="AlphaFoldDB" id="A0A9P6J9P5"/>
<reference evidence="6" key="1">
    <citation type="journal article" date="2020" name="Fungal Divers.">
        <title>Resolving the Mortierellaceae phylogeny through synthesis of multi-gene phylogenetics and phylogenomics.</title>
        <authorList>
            <person name="Vandepol N."/>
            <person name="Liber J."/>
            <person name="Desiro A."/>
            <person name="Na H."/>
            <person name="Kennedy M."/>
            <person name="Barry K."/>
            <person name="Grigoriev I.V."/>
            <person name="Miller A.N."/>
            <person name="O'Donnell K."/>
            <person name="Stajich J.E."/>
            <person name="Bonito G."/>
        </authorList>
    </citation>
    <scope>NUCLEOTIDE SEQUENCE</scope>
    <source>
        <strain evidence="6">CK1249</strain>
    </source>
</reference>
<keyword evidence="2" id="KW-0436">Ligase</keyword>
<dbReference type="GO" id="GO:0008716">
    <property type="term" value="F:D-alanine-D-alanine ligase activity"/>
    <property type="evidence" value="ECO:0007669"/>
    <property type="project" value="InterPro"/>
</dbReference>
<dbReference type="Gene3D" id="3.30.470.20">
    <property type="entry name" value="ATP-grasp fold, B domain"/>
    <property type="match status" value="1"/>
</dbReference>
<feature type="domain" description="ATP-grasp" evidence="5">
    <location>
        <begin position="229"/>
        <end position="458"/>
    </location>
</feature>
<dbReference type="PANTHER" id="PTHR23132">
    <property type="entry name" value="D-ALANINE--D-ALANINE LIGASE"/>
    <property type="match status" value="1"/>
</dbReference>
<feature type="region of interest" description="Disordered" evidence="4">
    <location>
        <begin position="214"/>
        <end position="248"/>
    </location>
</feature>